<evidence type="ECO:0000313" key="11">
    <source>
        <dbReference type="EMBL" id="PXX54069.1"/>
    </source>
</evidence>
<dbReference type="SUPFAM" id="SSF51206">
    <property type="entry name" value="cAMP-binding domain-like"/>
    <property type="match status" value="1"/>
</dbReference>
<organism evidence="11 12">
    <name type="scientific">Nocardia tenerifensis</name>
    <dbReference type="NCBI Taxonomy" id="228006"/>
    <lineage>
        <taxon>Bacteria</taxon>
        <taxon>Bacillati</taxon>
        <taxon>Actinomycetota</taxon>
        <taxon>Actinomycetes</taxon>
        <taxon>Mycobacteriales</taxon>
        <taxon>Nocardiaceae</taxon>
        <taxon>Nocardia</taxon>
    </lineage>
</organism>
<dbReference type="GO" id="GO:0006543">
    <property type="term" value="P:L-glutamine catabolic process"/>
    <property type="evidence" value="ECO:0007669"/>
    <property type="project" value="TreeGrafter"/>
</dbReference>
<evidence type="ECO:0000256" key="4">
    <source>
        <dbReference type="ARBA" id="ARBA00022801"/>
    </source>
</evidence>
<dbReference type="InterPro" id="IPR018490">
    <property type="entry name" value="cNMP-bd_dom_sf"/>
</dbReference>
<feature type="domain" description="Cyclic nucleotide-binding" evidence="9">
    <location>
        <begin position="518"/>
        <end position="638"/>
    </location>
</feature>
<comment type="catalytic activity">
    <reaction evidence="5 7">
        <text>L-glutamine + H2O = L-glutamate + NH4(+)</text>
        <dbReference type="Rhea" id="RHEA:15889"/>
        <dbReference type="ChEBI" id="CHEBI:15377"/>
        <dbReference type="ChEBI" id="CHEBI:28938"/>
        <dbReference type="ChEBI" id="CHEBI:29985"/>
        <dbReference type="ChEBI" id="CHEBI:58359"/>
        <dbReference type="EC" id="3.5.1.2"/>
    </reaction>
</comment>
<feature type="binding site" evidence="7">
    <location>
        <position position="237"/>
    </location>
    <ligand>
        <name>substrate</name>
    </ligand>
</feature>
<dbReference type="Pfam" id="PF00027">
    <property type="entry name" value="cNMP_binding"/>
    <property type="match status" value="1"/>
</dbReference>
<dbReference type="SMART" id="SM00100">
    <property type="entry name" value="cNMP"/>
    <property type="match status" value="1"/>
</dbReference>
<dbReference type="FunFam" id="3.40.710.10:FF:000005">
    <property type="entry name" value="Glutaminase"/>
    <property type="match status" value="1"/>
</dbReference>
<dbReference type="InterPro" id="IPR014710">
    <property type="entry name" value="RmlC-like_jellyroll"/>
</dbReference>
<dbReference type="HAMAP" id="MF_00313">
    <property type="entry name" value="Glutaminase"/>
    <property type="match status" value="1"/>
</dbReference>
<evidence type="ECO:0000256" key="5">
    <source>
        <dbReference type="ARBA" id="ARBA00049534"/>
    </source>
</evidence>
<feature type="binding site" evidence="7">
    <location>
        <position position="162"/>
    </location>
    <ligand>
        <name>substrate</name>
    </ligand>
</feature>
<feature type="region of interest" description="Disordered" evidence="8">
    <location>
        <begin position="1"/>
        <end position="22"/>
    </location>
</feature>
<feature type="binding site" evidence="7">
    <location>
        <position position="289"/>
    </location>
    <ligand>
        <name>substrate</name>
    </ligand>
</feature>
<dbReference type="PANTHER" id="PTHR12544:SF29">
    <property type="entry name" value="GLUTAMINASE"/>
    <property type="match status" value="1"/>
</dbReference>
<dbReference type="EMBL" id="QJKF01000025">
    <property type="protein sequence ID" value="PXX54069.1"/>
    <property type="molecule type" value="Genomic_DNA"/>
</dbReference>
<dbReference type="Gene3D" id="3.40.710.10">
    <property type="entry name" value="DD-peptidase/beta-lactamase superfamily"/>
    <property type="match status" value="1"/>
</dbReference>
<dbReference type="SUPFAM" id="SSF52091">
    <property type="entry name" value="SpoIIaa-like"/>
    <property type="match status" value="1"/>
</dbReference>
<comment type="caution">
    <text evidence="11">The sequence shown here is derived from an EMBL/GenBank/DDBJ whole genome shotgun (WGS) entry which is preliminary data.</text>
</comment>
<evidence type="ECO:0000256" key="3">
    <source>
        <dbReference type="ARBA" id="ARBA00012918"/>
    </source>
</evidence>
<evidence type="ECO:0000256" key="1">
    <source>
        <dbReference type="ARBA" id="ARBA00011076"/>
    </source>
</evidence>
<evidence type="ECO:0000259" key="10">
    <source>
        <dbReference type="PROSITE" id="PS50801"/>
    </source>
</evidence>
<dbReference type="Gene3D" id="3.30.750.24">
    <property type="entry name" value="STAS domain"/>
    <property type="match status" value="1"/>
</dbReference>
<dbReference type="NCBIfam" id="TIGR03814">
    <property type="entry name" value="Gln_ase"/>
    <property type="match status" value="1"/>
</dbReference>
<dbReference type="PANTHER" id="PTHR12544">
    <property type="entry name" value="GLUTAMINASE"/>
    <property type="match status" value="1"/>
</dbReference>
<dbReference type="Proteomes" id="UP000247569">
    <property type="component" value="Unassembled WGS sequence"/>
</dbReference>
<dbReference type="CDD" id="cd00038">
    <property type="entry name" value="CAP_ED"/>
    <property type="match status" value="1"/>
</dbReference>
<evidence type="ECO:0000259" key="9">
    <source>
        <dbReference type="PROSITE" id="PS50042"/>
    </source>
</evidence>
<dbReference type="Pfam" id="PF04960">
    <property type="entry name" value="Glutaminase"/>
    <property type="match status" value="1"/>
</dbReference>
<dbReference type="SUPFAM" id="SSF56601">
    <property type="entry name" value="beta-lactamase/transpeptidase-like"/>
    <property type="match status" value="1"/>
</dbReference>
<evidence type="ECO:0000256" key="2">
    <source>
        <dbReference type="ARBA" id="ARBA00011881"/>
    </source>
</evidence>
<comment type="subunit">
    <text evidence="2 7">Homotetramer.</text>
</comment>
<sequence>MPWNENRTAAPGNDHHQPTSGRNVSLGIRYSAYSDQVAKAGEAIERTIGPGVVSRIVGDVYRLCLPDDSGTLADYIPELAAVQPDSFALCLATADGRVYGTGDLDASFTIQSISKPFTYALALADRGTEFVDARIDVEPSGEAFNEISLDPVTERPRNPMINAGAITAASLITGADAAERFERVRRCYSRFAGRELRMNEAVYASEARTGFRNRAIGYMLRSFGIIDSDPDEAVDRYFRQCSLDVTCHDLALMAATLANNGRNPVTGERALSTALTERVLSVMTTCGMYNAAGDWVTSVGLPAKSGVGGGIVAVLPGQIGLAVYSPRLDAHGNSVRGVAACRELSRRLELHFLHVTRSARTAIRAGYSVAEVPSRLRRTTEEIAVLAEHGHRARVYELHGDLLFAGAESAVRTIEAQAGELAALVVDLRRVGEVSAIAVRMIDDLQAELAAIGVRVALVDPDAKLGHTVSSLNPDDPRGRVFIDRDTATEWCEDIVLDQHRPDDEPVCTSIAIEEHPVLAALESEDRARLVKEFEVRTFARGEVIAHRGSARSGLYLILEGRVRITFEGGDGRTHRLVSLSSEMSFGEIPMLVGTPFVNEARAETGVRVAVLSPARFDQLTSREPRLKLALLERLAAGAYAQMDAAVRAIAVRGGDY</sequence>
<feature type="binding site" evidence="7">
    <location>
        <position position="206"/>
    </location>
    <ligand>
        <name>substrate</name>
    </ligand>
</feature>
<dbReference type="CDD" id="cd07042">
    <property type="entry name" value="STAS_SulP_like_sulfate_transporter"/>
    <property type="match status" value="1"/>
</dbReference>
<keyword evidence="7" id="KW-0007">Acetylation</keyword>
<accession>A0A318KB12</accession>
<reference evidence="11 12" key="1">
    <citation type="submission" date="2018-05" db="EMBL/GenBank/DDBJ databases">
        <title>Genomic Encyclopedia of Type Strains, Phase IV (KMG-IV): sequencing the most valuable type-strain genomes for metagenomic binning, comparative biology and taxonomic classification.</title>
        <authorList>
            <person name="Goeker M."/>
        </authorList>
    </citation>
    <scope>NUCLEOTIDE SEQUENCE [LARGE SCALE GENOMIC DNA]</scope>
    <source>
        <strain evidence="11 12">DSM 44704</strain>
    </source>
</reference>
<dbReference type="PROSITE" id="PS50042">
    <property type="entry name" value="CNMP_BINDING_3"/>
    <property type="match status" value="1"/>
</dbReference>
<dbReference type="PROSITE" id="PS50801">
    <property type="entry name" value="STAS"/>
    <property type="match status" value="1"/>
</dbReference>
<proteinExistence type="inferred from homology"/>
<dbReference type="InterPro" id="IPR002645">
    <property type="entry name" value="STAS_dom"/>
</dbReference>
<dbReference type="InterPro" id="IPR036513">
    <property type="entry name" value="STAS_dom_sf"/>
</dbReference>
<name>A0A318KB12_9NOCA</name>
<gene>
    <name evidence="7" type="primary">glsA</name>
    <name evidence="11" type="ORF">DFR70_12550</name>
</gene>
<evidence type="ECO:0000256" key="7">
    <source>
        <dbReference type="HAMAP-Rule" id="MF_00313"/>
    </source>
</evidence>
<dbReference type="GO" id="GO:0004359">
    <property type="term" value="F:glutaminase activity"/>
    <property type="evidence" value="ECO:0007669"/>
    <property type="project" value="UniProtKB-UniRule"/>
</dbReference>
<dbReference type="InterPro" id="IPR000595">
    <property type="entry name" value="cNMP-bd_dom"/>
</dbReference>
<comment type="similarity">
    <text evidence="1 7">Belongs to the glutaminase family.</text>
</comment>
<feature type="binding site" evidence="7">
    <location>
        <position position="307"/>
    </location>
    <ligand>
        <name>substrate</name>
    </ligand>
</feature>
<keyword evidence="12" id="KW-1185">Reference proteome</keyword>
<evidence type="ECO:0000256" key="8">
    <source>
        <dbReference type="SAM" id="MobiDB-lite"/>
    </source>
</evidence>
<dbReference type="Gene3D" id="2.60.120.10">
    <property type="entry name" value="Jelly Rolls"/>
    <property type="match status" value="1"/>
</dbReference>
<evidence type="ECO:0000256" key="6">
    <source>
        <dbReference type="ARBA" id="ARBA00070405"/>
    </source>
</evidence>
<dbReference type="AlphaFoldDB" id="A0A318KB12"/>
<dbReference type="Pfam" id="PF01740">
    <property type="entry name" value="STAS"/>
    <property type="match status" value="1"/>
</dbReference>
<dbReference type="GO" id="GO:0006537">
    <property type="term" value="P:glutamate biosynthetic process"/>
    <property type="evidence" value="ECO:0007669"/>
    <property type="project" value="TreeGrafter"/>
</dbReference>
<dbReference type="InterPro" id="IPR015868">
    <property type="entry name" value="Glutaminase"/>
</dbReference>
<dbReference type="InterPro" id="IPR012338">
    <property type="entry name" value="Beta-lactam/transpept-like"/>
</dbReference>
<dbReference type="EC" id="3.5.1.2" evidence="3 7"/>
<evidence type="ECO:0000313" key="12">
    <source>
        <dbReference type="Proteomes" id="UP000247569"/>
    </source>
</evidence>
<keyword evidence="4 7" id="KW-0378">Hydrolase</keyword>
<feature type="binding site" evidence="7">
    <location>
        <position position="213"/>
    </location>
    <ligand>
        <name>substrate</name>
    </ligand>
</feature>
<feature type="domain" description="STAS" evidence="10">
    <location>
        <begin position="395"/>
        <end position="465"/>
    </location>
</feature>
<protein>
    <recommendedName>
        <fullName evidence="6 7">Glutaminase</fullName>
        <ecNumber evidence="3 7">3.5.1.2</ecNumber>
    </recommendedName>
</protein>
<feature type="binding site" evidence="7">
    <location>
        <position position="112"/>
    </location>
    <ligand>
        <name>substrate</name>
    </ligand>
</feature>